<comment type="caution">
    <text evidence="1">The sequence shown here is derived from an EMBL/GenBank/DDBJ whole genome shotgun (WGS) entry which is preliminary data.</text>
</comment>
<protein>
    <recommendedName>
        <fullName evidence="3">F-box domain-containing protein</fullName>
    </recommendedName>
</protein>
<dbReference type="SUPFAM" id="SSF52047">
    <property type="entry name" value="RNI-like"/>
    <property type="match status" value="1"/>
</dbReference>
<dbReference type="AlphaFoldDB" id="A0A8S0VY34"/>
<evidence type="ECO:0000313" key="2">
    <source>
        <dbReference type="Proteomes" id="UP000467700"/>
    </source>
</evidence>
<organism evidence="1 2">
    <name type="scientific">Cyclocybe aegerita</name>
    <name type="common">Black poplar mushroom</name>
    <name type="synonym">Agrocybe aegerita</name>
    <dbReference type="NCBI Taxonomy" id="1973307"/>
    <lineage>
        <taxon>Eukaryota</taxon>
        <taxon>Fungi</taxon>
        <taxon>Dikarya</taxon>
        <taxon>Basidiomycota</taxon>
        <taxon>Agaricomycotina</taxon>
        <taxon>Agaricomycetes</taxon>
        <taxon>Agaricomycetidae</taxon>
        <taxon>Agaricales</taxon>
        <taxon>Agaricineae</taxon>
        <taxon>Bolbitiaceae</taxon>
        <taxon>Cyclocybe</taxon>
    </lineage>
</organism>
<evidence type="ECO:0000313" key="1">
    <source>
        <dbReference type="EMBL" id="CAA7261821.1"/>
    </source>
</evidence>
<dbReference type="Gene3D" id="3.80.10.10">
    <property type="entry name" value="Ribonuclease Inhibitor"/>
    <property type="match status" value="1"/>
</dbReference>
<keyword evidence="2" id="KW-1185">Reference proteome</keyword>
<accession>A0A8S0VY34</accession>
<gene>
    <name evidence="1" type="ORF">AAE3_LOCUS4077</name>
</gene>
<sequence>MPVALPSDALEQIIAHVDEYSDVLSVALSSKELYEVAVPLHLQYRDIRSRLNNPALWTWLSRLDDLRAARIRSLTLLADDEFGWEMHESAHDLRERVPAEFEKSDRERLPELTSEACRQCEVGLVKALKRMTRLQRFRWYRVPRPVLEGPDDIWSTLAQLGTVREIDVLDKEASTFDVASIAHSETFLRLSALTTFKLRTSVCSLKDDPEISQVEQMLLQNCPDIEVLVLVLDLNEPIITPNVDRLLADAYWPNLRVLRFGGVNCRAPQLARFLTAHPRLEELALAQMMPGHAWMRLELPEDALPNLQHLECSSAQAAALLKNASRWPLEMLLGVELHETVVDSEFFSWDDDWEDEDHEDEESGPVPSPWKALFLEGLKAQKSITRLGVVRISAPEEMETLAAVAPQLKHLKIKRDPDSNTIPETEWYRLYSLFPALEAIDDGYLISFDPYASAEASATYNEKVNVHIQALARRCPRLRLVSTGDYGKKVVIIWDGQSDAGVRWVARRWNGNEDQEVKDGENVYVP</sequence>
<dbReference type="OrthoDB" id="3036354at2759"/>
<dbReference type="Proteomes" id="UP000467700">
    <property type="component" value="Unassembled WGS sequence"/>
</dbReference>
<proteinExistence type="predicted"/>
<evidence type="ECO:0008006" key="3">
    <source>
        <dbReference type="Google" id="ProtNLM"/>
    </source>
</evidence>
<reference evidence="1 2" key="1">
    <citation type="submission" date="2020-01" db="EMBL/GenBank/DDBJ databases">
        <authorList>
            <person name="Gupta K D."/>
        </authorList>
    </citation>
    <scope>NUCLEOTIDE SEQUENCE [LARGE SCALE GENOMIC DNA]</scope>
</reference>
<dbReference type="EMBL" id="CACVBS010000034">
    <property type="protein sequence ID" value="CAA7261821.1"/>
    <property type="molecule type" value="Genomic_DNA"/>
</dbReference>
<name>A0A8S0VY34_CYCAE</name>
<dbReference type="InterPro" id="IPR032675">
    <property type="entry name" value="LRR_dom_sf"/>
</dbReference>